<name>A0A170NJB8_9CLOT</name>
<dbReference type="AlphaFoldDB" id="A0A170NJB8"/>
<dbReference type="SMART" id="SM00448">
    <property type="entry name" value="REC"/>
    <property type="match status" value="1"/>
</dbReference>
<dbReference type="SUPFAM" id="SSF52172">
    <property type="entry name" value="CheY-like"/>
    <property type="match status" value="1"/>
</dbReference>
<dbReference type="PANTHER" id="PTHR48111:SF22">
    <property type="entry name" value="REGULATOR OF RPOS"/>
    <property type="match status" value="1"/>
</dbReference>
<sequence length="231" mass="26230">MKILVVEDDKLISQSIKNSLKDYYSIDTALDGEEGLYMAEQNIYDLIVLDIMLPSLNGDEILKSLRKNGVSTPILLLTAKDSLEDKINGFKIGADDYISKPFHIEELKVRIEALLRRSGALVNENILKCGNLEINTKIRELSINDKKVNLQAKLFDLMEYLINNKGTILTKEQIFDRVWGFESDTAINIVEVYMHKLRKILIEHGCDGEIKTVRGIGYMFKSGEKAKCLKS</sequence>
<dbReference type="CDD" id="cd00383">
    <property type="entry name" value="trans_reg_C"/>
    <property type="match status" value="1"/>
</dbReference>
<dbReference type="InterPro" id="IPR011006">
    <property type="entry name" value="CheY-like_superfamily"/>
</dbReference>
<organism evidence="12 13">
    <name type="scientific">Clostridium ljungdahlii</name>
    <dbReference type="NCBI Taxonomy" id="1538"/>
    <lineage>
        <taxon>Bacteria</taxon>
        <taxon>Bacillati</taxon>
        <taxon>Bacillota</taxon>
        <taxon>Clostridia</taxon>
        <taxon>Eubacteriales</taxon>
        <taxon>Clostridiaceae</taxon>
        <taxon>Clostridium</taxon>
    </lineage>
</organism>
<protein>
    <recommendedName>
        <fullName evidence="1">Stage 0 sporulation protein A homolog</fullName>
    </recommendedName>
</protein>
<dbReference type="PROSITE" id="PS50110">
    <property type="entry name" value="RESPONSE_REGULATORY"/>
    <property type="match status" value="1"/>
</dbReference>
<dbReference type="RefSeq" id="WP_063554717.1">
    <property type="nucleotide sequence ID" value="NZ_LITT01000011.1"/>
</dbReference>
<feature type="DNA-binding region" description="OmpR/PhoB-type" evidence="9">
    <location>
        <begin position="124"/>
        <end position="222"/>
    </location>
</feature>
<proteinExistence type="predicted"/>
<dbReference type="Pfam" id="PF00072">
    <property type="entry name" value="Response_reg"/>
    <property type="match status" value="1"/>
</dbReference>
<dbReference type="SUPFAM" id="SSF46894">
    <property type="entry name" value="C-terminal effector domain of the bipartite response regulators"/>
    <property type="match status" value="1"/>
</dbReference>
<evidence type="ECO:0000259" key="11">
    <source>
        <dbReference type="PROSITE" id="PS51755"/>
    </source>
</evidence>
<keyword evidence="4" id="KW-0805">Transcription regulation</keyword>
<dbReference type="PATRIC" id="fig|1538.10.peg.49"/>
<dbReference type="InterPro" id="IPR036388">
    <property type="entry name" value="WH-like_DNA-bd_sf"/>
</dbReference>
<keyword evidence="6" id="KW-0804">Transcription</keyword>
<dbReference type="InterPro" id="IPR039420">
    <property type="entry name" value="WalR-like"/>
</dbReference>
<dbReference type="Gene3D" id="1.10.10.10">
    <property type="entry name" value="Winged helix-like DNA-binding domain superfamily/Winged helix DNA-binding domain"/>
    <property type="match status" value="1"/>
</dbReference>
<comment type="caution">
    <text evidence="12">The sequence shown here is derived from an EMBL/GenBank/DDBJ whole genome shotgun (WGS) entry which is preliminary data.</text>
</comment>
<feature type="domain" description="Response regulatory" evidence="10">
    <location>
        <begin position="2"/>
        <end position="115"/>
    </location>
</feature>
<accession>A0A170NJB8</accession>
<gene>
    <name evidence="12" type="primary">mprA_1</name>
    <name evidence="12" type="ORF">WY13_01151</name>
</gene>
<evidence type="ECO:0000256" key="6">
    <source>
        <dbReference type="ARBA" id="ARBA00023163"/>
    </source>
</evidence>
<evidence type="ECO:0000313" key="13">
    <source>
        <dbReference type="Proteomes" id="UP000077407"/>
    </source>
</evidence>
<dbReference type="Gene3D" id="3.40.50.2300">
    <property type="match status" value="1"/>
</dbReference>
<dbReference type="PROSITE" id="PS51755">
    <property type="entry name" value="OMPR_PHOB"/>
    <property type="match status" value="1"/>
</dbReference>
<evidence type="ECO:0000256" key="2">
    <source>
        <dbReference type="ARBA" id="ARBA00022553"/>
    </source>
</evidence>
<dbReference type="GO" id="GO:0000976">
    <property type="term" value="F:transcription cis-regulatory region binding"/>
    <property type="evidence" value="ECO:0007669"/>
    <property type="project" value="TreeGrafter"/>
</dbReference>
<comment type="function">
    <text evidence="7">May play the central regulatory role in sporulation. It may be an element of the effector pathway responsible for the activation of sporulation genes in response to nutritional stress. Spo0A may act in concert with spo0H (a sigma factor) to control the expression of some genes that are critical to the sporulation process.</text>
</comment>
<evidence type="ECO:0000313" key="12">
    <source>
        <dbReference type="EMBL" id="OAA90248.1"/>
    </source>
</evidence>
<evidence type="ECO:0000256" key="9">
    <source>
        <dbReference type="PROSITE-ProRule" id="PRU01091"/>
    </source>
</evidence>
<keyword evidence="2 8" id="KW-0597">Phosphoprotein</keyword>
<evidence type="ECO:0000256" key="1">
    <source>
        <dbReference type="ARBA" id="ARBA00018672"/>
    </source>
</evidence>
<dbReference type="GO" id="GO:0006355">
    <property type="term" value="P:regulation of DNA-templated transcription"/>
    <property type="evidence" value="ECO:0007669"/>
    <property type="project" value="InterPro"/>
</dbReference>
<dbReference type="InterPro" id="IPR016032">
    <property type="entry name" value="Sig_transdc_resp-reg_C-effctor"/>
</dbReference>
<dbReference type="GO" id="GO:0000156">
    <property type="term" value="F:phosphorelay response regulator activity"/>
    <property type="evidence" value="ECO:0007669"/>
    <property type="project" value="TreeGrafter"/>
</dbReference>
<dbReference type="EMBL" id="LITT01000011">
    <property type="protein sequence ID" value="OAA90248.1"/>
    <property type="molecule type" value="Genomic_DNA"/>
</dbReference>
<dbReference type="Gene3D" id="6.10.250.690">
    <property type="match status" value="1"/>
</dbReference>
<dbReference type="InterPro" id="IPR001789">
    <property type="entry name" value="Sig_transdc_resp-reg_receiver"/>
</dbReference>
<dbReference type="Proteomes" id="UP000077407">
    <property type="component" value="Unassembled WGS sequence"/>
</dbReference>
<reference evidence="12 13" key="1">
    <citation type="journal article" date="2015" name="Biotechnol. Bioeng.">
        <title>Genome sequence and phenotypic characterization of Caulobacter segnis.</title>
        <authorList>
            <person name="Patel S."/>
            <person name="Fletcher B."/>
            <person name="Scott D.C."/>
            <person name="Ely B."/>
        </authorList>
    </citation>
    <scope>NUCLEOTIDE SEQUENCE [LARGE SCALE GENOMIC DNA]</scope>
    <source>
        <strain evidence="12 13">ERI-2</strain>
    </source>
</reference>
<keyword evidence="5 9" id="KW-0238">DNA-binding</keyword>
<evidence type="ECO:0000256" key="8">
    <source>
        <dbReference type="PROSITE-ProRule" id="PRU00169"/>
    </source>
</evidence>
<dbReference type="PANTHER" id="PTHR48111">
    <property type="entry name" value="REGULATOR OF RPOS"/>
    <property type="match status" value="1"/>
</dbReference>
<dbReference type="SMART" id="SM00862">
    <property type="entry name" value="Trans_reg_C"/>
    <property type="match status" value="1"/>
</dbReference>
<feature type="modified residue" description="4-aspartylphosphate" evidence="8">
    <location>
        <position position="50"/>
    </location>
</feature>
<evidence type="ECO:0000256" key="7">
    <source>
        <dbReference type="ARBA" id="ARBA00024867"/>
    </source>
</evidence>
<keyword evidence="3" id="KW-0902">Two-component regulatory system</keyword>
<dbReference type="GO" id="GO:0005829">
    <property type="term" value="C:cytosol"/>
    <property type="evidence" value="ECO:0007669"/>
    <property type="project" value="TreeGrafter"/>
</dbReference>
<dbReference type="Pfam" id="PF00486">
    <property type="entry name" value="Trans_reg_C"/>
    <property type="match status" value="1"/>
</dbReference>
<evidence type="ECO:0000256" key="3">
    <source>
        <dbReference type="ARBA" id="ARBA00023012"/>
    </source>
</evidence>
<feature type="domain" description="OmpR/PhoB-type" evidence="11">
    <location>
        <begin position="124"/>
        <end position="222"/>
    </location>
</feature>
<evidence type="ECO:0000259" key="10">
    <source>
        <dbReference type="PROSITE" id="PS50110"/>
    </source>
</evidence>
<dbReference type="OrthoDB" id="9790442at2"/>
<dbReference type="InterPro" id="IPR001867">
    <property type="entry name" value="OmpR/PhoB-type_DNA-bd"/>
</dbReference>
<evidence type="ECO:0000256" key="4">
    <source>
        <dbReference type="ARBA" id="ARBA00023015"/>
    </source>
</evidence>
<evidence type="ECO:0000256" key="5">
    <source>
        <dbReference type="ARBA" id="ARBA00023125"/>
    </source>
</evidence>
<dbReference type="GO" id="GO:0032993">
    <property type="term" value="C:protein-DNA complex"/>
    <property type="evidence" value="ECO:0007669"/>
    <property type="project" value="TreeGrafter"/>
</dbReference>